<accession>A0A452IU48</accession>
<dbReference type="Ensembl" id="ENSGAGT00000035872.1">
    <property type="protein sequence ID" value="ENSGAGP00000031629.1"/>
    <property type="gene ID" value="ENSGAGG00000022717.1"/>
</dbReference>
<sequence>CLLSPDILVQGPAHEPLPFGQIGLQATLVEASALWALGEPEKVLALLPVWVPTLESVVDLFRGLGAQSGWKARMLGREQFPRGGPSKGCHTLSEFWDQSSYRCDTCPSHAILPSI</sequence>
<reference evidence="2" key="1">
    <citation type="journal article" date="2017" name="PLoS ONE">
        <title>The Agassiz's desert tortoise genome provides a resource for the conservation of a threatened species.</title>
        <authorList>
            <person name="Tollis M."/>
            <person name="DeNardo D.F."/>
            <person name="Cornelius J.A."/>
            <person name="Dolby G.A."/>
            <person name="Edwards T."/>
            <person name="Henen B.T."/>
            <person name="Karl A.E."/>
            <person name="Murphy R.W."/>
            <person name="Kusumi K."/>
        </authorList>
    </citation>
    <scope>NUCLEOTIDE SEQUENCE [LARGE SCALE GENOMIC DNA]</scope>
</reference>
<proteinExistence type="predicted"/>
<evidence type="ECO:0000313" key="2">
    <source>
        <dbReference type="Proteomes" id="UP000291020"/>
    </source>
</evidence>
<dbReference type="AlphaFoldDB" id="A0A452IU48"/>
<dbReference type="Proteomes" id="UP000291020">
    <property type="component" value="Unassembled WGS sequence"/>
</dbReference>
<reference evidence="1" key="3">
    <citation type="submission" date="2025-09" db="UniProtKB">
        <authorList>
            <consortium name="Ensembl"/>
        </authorList>
    </citation>
    <scope>IDENTIFICATION</scope>
</reference>
<evidence type="ECO:0000313" key="1">
    <source>
        <dbReference type="Ensembl" id="ENSGAGP00000031629.1"/>
    </source>
</evidence>
<organism evidence="1 2">
    <name type="scientific">Gopherus agassizii</name>
    <name type="common">Agassiz's desert tortoise</name>
    <dbReference type="NCBI Taxonomy" id="38772"/>
    <lineage>
        <taxon>Eukaryota</taxon>
        <taxon>Metazoa</taxon>
        <taxon>Chordata</taxon>
        <taxon>Craniata</taxon>
        <taxon>Vertebrata</taxon>
        <taxon>Euteleostomi</taxon>
        <taxon>Archelosauria</taxon>
        <taxon>Testudinata</taxon>
        <taxon>Testudines</taxon>
        <taxon>Cryptodira</taxon>
        <taxon>Durocryptodira</taxon>
        <taxon>Testudinoidea</taxon>
        <taxon>Testudinidae</taxon>
        <taxon>Gopherus</taxon>
    </lineage>
</organism>
<keyword evidence="2" id="KW-1185">Reference proteome</keyword>
<reference evidence="1" key="2">
    <citation type="submission" date="2025-08" db="UniProtKB">
        <authorList>
            <consortium name="Ensembl"/>
        </authorList>
    </citation>
    <scope>IDENTIFICATION</scope>
</reference>
<protein>
    <submittedName>
        <fullName evidence="1">Uncharacterized protein</fullName>
    </submittedName>
</protein>
<name>A0A452IU48_9SAUR</name>